<dbReference type="RefSeq" id="WP_087034472.1">
    <property type="nucleotide sequence ID" value="NZ_CP021377.1"/>
</dbReference>
<protein>
    <recommendedName>
        <fullName evidence="4">DUF4282 domain-containing protein</fullName>
    </recommendedName>
</protein>
<dbReference type="EMBL" id="CP021377">
    <property type="protein sequence ID" value="ART81388.1"/>
    <property type="molecule type" value="Genomic_DNA"/>
</dbReference>
<name>A0A1Y0D1K0_9GAMM</name>
<dbReference type="AlphaFoldDB" id="A0A1Y0D1K0"/>
<reference evidence="2 3" key="1">
    <citation type="journal article" date="2014" name="Int. J. Syst. Evol. Microbiol.">
        <title>Oceanisphaera profunda sp. nov., a marine bacterium isolated from deep-sea sediment, and emended description of the genus Oceanisphaera.</title>
        <authorList>
            <person name="Xu Z."/>
            <person name="Zhang X.Y."/>
            <person name="Su H.N."/>
            <person name="Yu Z.C."/>
            <person name="Liu C."/>
            <person name="Li H."/>
            <person name="Chen X.L."/>
            <person name="Song X.Y."/>
            <person name="Xie B.B."/>
            <person name="Qin Q.L."/>
            <person name="Zhou B.C."/>
            <person name="Shi M."/>
            <person name="Huang Y."/>
            <person name="Zhang Y.Z."/>
        </authorList>
    </citation>
    <scope>NUCLEOTIDE SEQUENCE [LARGE SCALE GENOMIC DNA]</scope>
    <source>
        <strain evidence="2 3">SM1222</strain>
    </source>
</reference>
<dbReference type="Proteomes" id="UP000243937">
    <property type="component" value="Chromosome"/>
</dbReference>
<evidence type="ECO:0000313" key="3">
    <source>
        <dbReference type="Proteomes" id="UP000243937"/>
    </source>
</evidence>
<proteinExistence type="predicted"/>
<accession>A0A1Y0D1K0</accession>
<dbReference type="InterPro" id="IPR025557">
    <property type="entry name" value="DUF4282"/>
</dbReference>
<evidence type="ECO:0000256" key="1">
    <source>
        <dbReference type="SAM" id="Phobius"/>
    </source>
</evidence>
<evidence type="ECO:0008006" key="4">
    <source>
        <dbReference type="Google" id="ProtNLM"/>
    </source>
</evidence>
<keyword evidence="1" id="KW-0472">Membrane</keyword>
<dbReference type="Pfam" id="PF14110">
    <property type="entry name" value="DUF4282"/>
    <property type="match status" value="1"/>
</dbReference>
<keyword evidence="1" id="KW-1133">Transmembrane helix</keyword>
<feature type="transmembrane region" description="Helical" evidence="1">
    <location>
        <begin position="20"/>
        <end position="41"/>
    </location>
</feature>
<sequence length="80" mass="9050">MRELFFFDNMVTPKFITILYWVLLFSAVLGGVGIIFSGSIFSGLMTILGGVIFARIWCELMVVLFKINANLQKIADRNVE</sequence>
<dbReference type="OrthoDB" id="280522at2"/>
<organism evidence="2 3">
    <name type="scientific">Oceanisphaera profunda</name>
    <dbReference type="NCBI Taxonomy" id="1416627"/>
    <lineage>
        <taxon>Bacteria</taxon>
        <taxon>Pseudomonadati</taxon>
        <taxon>Pseudomonadota</taxon>
        <taxon>Gammaproteobacteria</taxon>
        <taxon>Aeromonadales</taxon>
        <taxon>Aeromonadaceae</taxon>
        <taxon>Oceanisphaera</taxon>
    </lineage>
</organism>
<gene>
    <name evidence="2" type="ORF">CBP31_01030</name>
</gene>
<evidence type="ECO:0000313" key="2">
    <source>
        <dbReference type="EMBL" id="ART81388.1"/>
    </source>
</evidence>
<dbReference type="KEGG" id="opf:CBP31_01030"/>
<keyword evidence="1" id="KW-0812">Transmembrane</keyword>
<keyword evidence="3" id="KW-1185">Reference proteome</keyword>
<feature type="transmembrane region" description="Helical" evidence="1">
    <location>
        <begin position="47"/>
        <end position="67"/>
    </location>
</feature>